<accession>A0A0W8F3C8</accession>
<comment type="caution">
    <text evidence="1">The sequence shown here is derived from an EMBL/GenBank/DDBJ whole genome shotgun (WGS) entry which is preliminary data.</text>
</comment>
<organism evidence="1">
    <name type="scientific">hydrocarbon metagenome</name>
    <dbReference type="NCBI Taxonomy" id="938273"/>
    <lineage>
        <taxon>unclassified sequences</taxon>
        <taxon>metagenomes</taxon>
        <taxon>ecological metagenomes</taxon>
    </lineage>
</organism>
<reference evidence="1" key="1">
    <citation type="journal article" date="2015" name="Proc. Natl. Acad. Sci. U.S.A.">
        <title>Networks of energetic and metabolic interactions define dynamics in microbial communities.</title>
        <authorList>
            <person name="Embree M."/>
            <person name="Liu J.K."/>
            <person name="Al-Bassam M.M."/>
            <person name="Zengler K."/>
        </authorList>
    </citation>
    <scope>NUCLEOTIDE SEQUENCE</scope>
</reference>
<dbReference type="EMBL" id="LNQE01001559">
    <property type="protein sequence ID" value="KUG15369.1"/>
    <property type="molecule type" value="Genomic_DNA"/>
</dbReference>
<proteinExistence type="predicted"/>
<evidence type="ECO:0000313" key="1">
    <source>
        <dbReference type="EMBL" id="KUG15369.1"/>
    </source>
</evidence>
<sequence>MVLQEFCDPSGILRMAGDPEVECLQAEQEEPCVERAQDCTGVAHQRDPDLEGECNVPEPGKISKRFPVLQAMVARVRIGELGELPIIPRKLSGVHDHSPDGIPMAADVLGRREHRDICAMPDWPDKPHPSGVVDHEGDTCLVSRPCNCLEVRDIQLRVPNGLRVDCPCFVVYCLSECIRVCGIDKDDTPAKLGERVVEELVRAAVQVVCRDDLIAGTGYVQEGVGDGSLPGSGRDGTGPSLDCRHALLEDIRRRVHEPGVDIAELAKAEQVCGMFGTPEDVRACLVDRYCPCPGRGAGFLPCVQGSCS</sequence>
<dbReference type="AlphaFoldDB" id="A0A0W8F3C8"/>
<gene>
    <name evidence="1" type="ORF">ASZ90_014946</name>
</gene>
<protein>
    <submittedName>
        <fullName evidence="1">Uncharacterized protein</fullName>
    </submittedName>
</protein>
<name>A0A0W8F3C8_9ZZZZ</name>